<dbReference type="AlphaFoldDB" id="A0A9Q8SF45"/>
<dbReference type="Proteomes" id="UP000830671">
    <property type="component" value="Chromosome 1"/>
</dbReference>
<sequence>LYLVRNYRIKSLLPWTLFFLPTSARRRRVVWFGLNPVSLDSKSISVLPQGTCDSDATLESHHCLPLAPHSLTHSMDCCPHRLPTSSAPLEHSVQTRSV</sequence>
<evidence type="ECO:0000313" key="1">
    <source>
        <dbReference type="EMBL" id="UQC75362.1"/>
    </source>
</evidence>
<feature type="non-terminal residue" evidence="1">
    <location>
        <position position="1"/>
    </location>
</feature>
<organism evidence="1 2">
    <name type="scientific">Colletotrichum lupini</name>
    <dbReference type="NCBI Taxonomy" id="145971"/>
    <lineage>
        <taxon>Eukaryota</taxon>
        <taxon>Fungi</taxon>
        <taxon>Dikarya</taxon>
        <taxon>Ascomycota</taxon>
        <taxon>Pezizomycotina</taxon>
        <taxon>Sordariomycetes</taxon>
        <taxon>Hypocreomycetidae</taxon>
        <taxon>Glomerellales</taxon>
        <taxon>Glomerellaceae</taxon>
        <taxon>Colletotrichum</taxon>
        <taxon>Colletotrichum acutatum species complex</taxon>
    </lineage>
</organism>
<gene>
    <name evidence="1" type="ORF">CLUP02_02016</name>
</gene>
<proteinExistence type="predicted"/>
<dbReference type="KEGG" id="clup:CLUP02_02016"/>
<protein>
    <submittedName>
        <fullName evidence="1">Uncharacterized protein</fullName>
    </submittedName>
</protein>
<accession>A0A9Q8SF45</accession>
<name>A0A9Q8SF45_9PEZI</name>
<reference evidence="1" key="1">
    <citation type="journal article" date="2021" name="Mol. Plant Microbe Interact.">
        <title>Complete Genome Sequence of the Plant-Pathogenic Fungus Colletotrichum lupini.</title>
        <authorList>
            <person name="Baroncelli R."/>
            <person name="Pensec F."/>
            <person name="Da Lio D."/>
            <person name="Boufleur T."/>
            <person name="Vicente I."/>
            <person name="Sarrocco S."/>
            <person name="Picot A."/>
            <person name="Baraldi E."/>
            <person name="Sukno S."/>
            <person name="Thon M."/>
            <person name="Le Floch G."/>
        </authorList>
    </citation>
    <scope>NUCLEOTIDE SEQUENCE</scope>
    <source>
        <strain evidence="1">IMI 504893</strain>
    </source>
</reference>
<keyword evidence="2" id="KW-1185">Reference proteome</keyword>
<dbReference type="GeneID" id="73336061"/>
<evidence type="ECO:0000313" key="2">
    <source>
        <dbReference type="Proteomes" id="UP000830671"/>
    </source>
</evidence>
<dbReference type="EMBL" id="CP019471">
    <property type="protein sequence ID" value="UQC75362.1"/>
    <property type="molecule type" value="Genomic_DNA"/>
</dbReference>
<dbReference type="RefSeq" id="XP_049137008.1">
    <property type="nucleotide sequence ID" value="XM_049281051.1"/>
</dbReference>